<dbReference type="Pfam" id="PF01061">
    <property type="entry name" value="ABC2_membrane"/>
    <property type="match status" value="1"/>
</dbReference>
<evidence type="ECO:0000313" key="9">
    <source>
        <dbReference type="Proteomes" id="UP001596074"/>
    </source>
</evidence>
<dbReference type="Proteomes" id="UP001596074">
    <property type="component" value="Unassembled WGS sequence"/>
</dbReference>
<keyword evidence="4 6" id="KW-0472">Membrane</keyword>
<comment type="subcellular location">
    <subcellularLocation>
        <location evidence="6">Cell membrane</location>
        <topology evidence="6">Multi-pass membrane protein</topology>
    </subcellularLocation>
    <subcellularLocation>
        <location evidence="1">Membrane</location>
        <topology evidence="1">Multi-pass membrane protein</topology>
    </subcellularLocation>
</comment>
<evidence type="ECO:0000256" key="3">
    <source>
        <dbReference type="ARBA" id="ARBA00022989"/>
    </source>
</evidence>
<evidence type="ECO:0000259" key="7">
    <source>
        <dbReference type="PROSITE" id="PS51012"/>
    </source>
</evidence>
<evidence type="ECO:0000256" key="1">
    <source>
        <dbReference type="ARBA" id="ARBA00004141"/>
    </source>
</evidence>
<organism evidence="8 9">
    <name type="scientific">Actinomadura rugatobispora</name>
    <dbReference type="NCBI Taxonomy" id="1994"/>
    <lineage>
        <taxon>Bacteria</taxon>
        <taxon>Bacillati</taxon>
        <taxon>Actinomycetota</taxon>
        <taxon>Actinomycetes</taxon>
        <taxon>Streptosporangiales</taxon>
        <taxon>Thermomonosporaceae</taxon>
        <taxon>Actinomadura</taxon>
    </lineage>
</organism>
<evidence type="ECO:0000256" key="5">
    <source>
        <dbReference type="ARBA" id="ARBA00023251"/>
    </source>
</evidence>
<feature type="transmembrane region" description="Helical" evidence="6">
    <location>
        <begin position="100"/>
        <end position="128"/>
    </location>
</feature>
<feature type="transmembrane region" description="Helical" evidence="6">
    <location>
        <begin position="227"/>
        <end position="246"/>
    </location>
</feature>
<feature type="domain" description="ABC transmembrane type-2" evidence="7">
    <location>
        <begin position="23"/>
        <end position="249"/>
    </location>
</feature>
<feature type="transmembrane region" description="Helical" evidence="6">
    <location>
        <begin position="134"/>
        <end position="161"/>
    </location>
</feature>
<dbReference type="PANTHER" id="PTHR43229:SF2">
    <property type="entry name" value="NODULATION PROTEIN J"/>
    <property type="match status" value="1"/>
</dbReference>
<reference evidence="9" key="1">
    <citation type="journal article" date="2019" name="Int. J. Syst. Evol. Microbiol.">
        <title>The Global Catalogue of Microorganisms (GCM) 10K type strain sequencing project: providing services to taxonomists for standard genome sequencing and annotation.</title>
        <authorList>
            <consortium name="The Broad Institute Genomics Platform"/>
            <consortium name="The Broad Institute Genome Sequencing Center for Infectious Disease"/>
            <person name="Wu L."/>
            <person name="Ma J."/>
        </authorList>
    </citation>
    <scope>NUCLEOTIDE SEQUENCE [LARGE SCALE GENOMIC DNA]</scope>
    <source>
        <strain evidence="9">KCTC 42087</strain>
    </source>
</reference>
<keyword evidence="6" id="KW-1003">Cell membrane</keyword>
<proteinExistence type="inferred from homology"/>
<sequence>MSELAAWPVLAGRSLRLTIRNLDSLLTAVLLPVMVLLLFVYLFGGAIQSGTPEYVTYAVPGVLVMCASYGASMTAVMVASDLQEGIVDRFRSMDIGGRTLLSGHVTASALRNLFSVVMVFSVAFAIGFRPGAGPAAWLATFALLTAFIVAMSAISATVGLLARTPEAASGFTFFVLFLPYPSSAFVPIETMPDWMHGFARNQPATPIIESVRGLLLGQPVGDRPWTALAWCAGILLVAAALSGVLFRRRTR</sequence>
<dbReference type="EMBL" id="JBHSON010000068">
    <property type="protein sequence ID" value="MFC5751364.1"/>
    <property type="molecule type" value="Genomic_DNA"/>
</dbReference>
<comment type="similarity">
    <text evidence="6">Belongs to the ABC-2 integral membrane protein family.</text>
</comment>
<dbReference type="InterPro" id="IPR051784">
    <property type="entry name" value="Nod_factor_ABC_transporter"/>
</dbReference>
<dbReference type="InterPro" id="IPR013525">
    <property type="entry name" value="ABC2_TM"/>
</dbReference>
<evidence type="ECO:0000313" key="8">
    <source>
        <dbReference type="EMBL" id="MFC5751364.1"/>
    </source>
</evidence>
<feature type="transmembrane region" description="Helical" evidence="6">
    <location>
        <begin position="25"/>
        <end position="48"/>
    </location>
</feature>
<keyword evidence="9" id="KW-1185">Reference proteome</keyword>
<dbReference type="InterPro" id="IPR000412">
    <property type="entry name" value="ABC_2_transport"/>
</dbReference>
<gene>
    <name evidence="8" type="ORF">ACFPZN_37590</name>
</gene>
<feature type="transmembrane region" description="Helical" evidence="6">
    <location>
        <begin position="168"/>
        <end position="188"/>
    </location>
</feature>
<dbReference type="PIRSF" id="PIRSF006648">
    <property type="entry name" value="DrrB"/>
    <property type="match status" value="1"/>
</dbReference>
<evidence type="ECO:0000256" key="2">
    <source>
        <dbReference type="ARBA" id="ARBA00022692"/>
    </source>
</evidence>
<feature type="transmembrane region" description="Helical" evidence="6">
    <location>
        <begin position="54"/>
        <end position="79"/>
    </location>
</feature>
<comment type="caution">
    <text evidence="8">The sequence shown here is derived from an EMBL/GenBank/DDBJ whole genome shotgun (WGS) entry which is preliminary data.</text>
</comment>
<dbReference type="PROSITE" id="PS51012">
    <property type="entry name" value="ABC_TM2"/>
    <property type="match status" value="1"/>
</dbReference>
<name>A0ABW1ABB4_9ACTN</name>
<dbReference type="PANTHER" id="PTHR43229">
    <property type="entry name" value="NODULATION PROTEIN J"/>
    <property type="match status" value="1"/>
</dbReference>
<evidence type="ECO:0000256" key="6">
    <source>
        <dbReference type="RuleBase" id="RU361157"/>
    </source>
</evidence>
<dbReference type="InterPro" id="IPR047817">
    <property type="entry name" value="ABC2_TM_bact-type"/>
</dbReference>
<keyword evidence="6" id="KW-0813">Transport</keyword>
<keyword evidence="3 6" id="KW-1133">Transmembrane helix</keyword>
<dbReference type="RefSeq" id="WP_378287272.1">
    <property type="nucleotide sequence ID" value="NZ_JBHSON010000068.1"/>
</dbReference>
<evidence type="ECO:0000256" key="4">
    <source>
        <dbReference type="ARBA" id="ARBA00023136"/>
    </source>
</evidence>
<keyword evidence="5" id="KW-0046">Antibiotic resistance</keyword>
<protein>
    <recommendedName>
        <fullName evidence="6">Transport permease protein</fullName>
    </recommendedName>
</protein>
<keyword evidence="2 6" id="KW-0812">Transmembrane</keyword>
<accession>A0ABW1ABB4</accession>